<dbReference type="RefSeq" id="WP_073336458.1">
    <property type="nucleotide sequence ID" value="NZ_FQXM01000002.1"/>
</dbReference>
<dbReference type="EMBL" id="FQXM01000002">
    <property type="protein sequence ID" value="SHH19842.1"/>
    <property type="molecule type" value="Genomic_DNA"/>
</dbReference>
<dbReference type="AlphaFoldDB" id="A0A1M5R0F9"/>
<dbReference type="GO" id="GO:0035556">
    <property type="term" value="P:intracellular signal transduction"/>
    <property type="evidence" value="ECO:0007669"/>
    <property type="project" value="InterPro"/>
</dbReference>
<name>A0A1M5R0F9_9CLOT</name>
<dbReference type="InterPro" id="IPR001054">
    <property type="entry name" value="A/G_cyclase"/>
</dbReference>
<keyword evidence="3" id="KW-1185">Reference proteome</keyword>
<dbReference type="OrthoDB" id="335689at2"/>
<dbReference type="PROSITE" id="PS50125">
    <property type="entry name" value="GUANYLATE_CYCLASE_2"/>
    <property type="match status" value="1"/>
</dbReference>
<reference evidence="2 3" key="1">
    <citation type="submission" date="2016-11" db="EMBL/GenBank/DDBJ databases">
        <authorList>
            <person name="Jaros S."/>
            <person name="Januszkiewicz K."/>
            <person name="Wedrychowicz H."/>
        </authorList>
    </citation>
    <scope>NUCLEOTIDE SEQUENCE [LARGE SCALE GENOMIC DNA]</scope>
    <source>
        <strain evidence="2 3">DSM 8605</strain>
    </source>
</reference>
<gene>
    <name evidence="2" type="ORF">SAMN02745207_00409</name>
</gene>
<evidence type="ECO:0000259" key="1">
    <source>
        <dbReference type="PROSITE" id="PS50125"/>
    </source>
</evidence>
<proteinExistence type="predicted"/>
<dbReference type="GO" id="GO:0009190">
    <property type="term" value="P:cyclic nucleotide biosynthetic process"/>
    <property type="evidence" value="ECO:0007669"/>
    <property type="project" value="InterPro"/>
</dbReference>
<dbReference type="STRING" id="1121316.SAMN02745207_00409"/>
<feature type="domain" description="Guanylate cyclase" evidence="1">
    <location>
        <begin position="28"/>
        <end position="138"/>
    </location>
</feature>
<dbReference type="GO" id="GO:0004016">
    <property type="term" value="F:adenylate cyclase activity"/>
    <property type="evidence" value="ECO:0007669"/>
    <property type="project" value="UniProtKB-ARBA"/>
</dbReference>
<dbReference type="Gene3D" id="3.30.70.1230">
    <property type="entry name" value="Nucleotide cyclase"/>
    <property type="match status" value="1"/>
</dbReference>
<organism evidence="2 3">
    <name type="scientific">Clostridium grantii DSM 8605</name>
    <dbReference type="NCBI Taxonomy" id="1121316"/>
    <lineage>
        <taxon>Bacteria</taxon>
        <taxon>Bacillati</taxon>
        <taxon>Bacillota</taxon>
        <taxon>Clostridia</taxon>
        <taxon>Eubacteriales</taxon>
        <taxon>Clostridiaceae</taxon>
        <taxon>Clostridium</taxon>
    </lineage>
</organism>
<accession>A0A1M5R0F9</accession>
<sequence length="179" mass="20876">MDNFNNFEFDLMNCSETEINKRYGEEKAILLIDCTEFTNNTTRDGIIKSLQSVLLIKKLIKSMQSEYSAVIIKQIGDSFMLIFDEVDYSIDFGQILIEEVKHSNIKTKVKIGIGYGFILNNDNEDIFGEQVNFASKLGEELAEESEMLITRNAFRKSKYYYDALESRLYKNIEYYKLKE</sequence>
<dbReference type="SUPFAM" id="SSF55073">
    <property type="entry name" value="Nucleotide cyclase"/>
    <property type="match status" value="1"/>
</dbReference>
<evidence type="ECO:0000313" key="3">
    <source>
        <dbReference type="Proteomes" id="UP000184447"/>
    </source>
</evidence>
<dbReference type="Proteomes" id="UP000184447">
    <property type="component" value="Unassembled WGS sequence"/>
</dbReference>
<dbReference type="Pfam" id="PF00211">
    <property type="entry name" value="Guanylate_cyc"/>
    <property type="match status" value="1"/>
</dbReference>
<protein>
    <submittedName>
        <fullName evidence="2">Adenylate and Guanylate cyclase catalytic domain-containing protein</fullName>
    </submittedName>
</protein>
<evidence type="ECO:0000313" key="2">
    <source>
        <dbReference type="EMBL" id="SHH19842.1"/>
    </source>
</evidence>
<dbReference type="InterPro" id="IPR029787">
    <property type="entry name" value="Nucleotide_cyclase"/>
</dbReference>